<evidence type="ECO:0000256" key="2">
    <source>
        <dbReference type="ARBA" id="ARBA00023002"/>
    </source>
</evidence>
<evidence type="ECO:0000256" key="1">
    <source>
        <dbReference type="ARBA" id="ARBA00006484"/>
    </source>
</evidence>
<dbReference type="Gene3D" id="3.40.50.720">
    <property type="entry name" value="NAD(P)-binding Rossmann-like Domain"/>
    <property type="match status" value="1"/>
</dbReference>
<dbReference type="PANTHER" id="PTHR24320:SF283">
    <property type="entry name" value="RETINOL DEHYDROGENASE 11"/>
    <property type="match status" value="1"/>
</dbReference>
<keyword evidence="2" id="KW-0560">Oxidoreductase</keyword>
<sequence>MPPSHFGEKTTAQEAADYYSDKIKGKVVLITGGSPGGLGAEAARVIALHEPKLIILAGRSKANIDRAMKEIQSETPSAPLRPLLIDLACLSNVREASKEVLAYEETIDVLINNAGIMGLEHYTKTVDGYEAQFATCHLGHFLLTGLIRPRLAANCRIVNVSSRGHVCGPVRFDDINFSEGKDYDPWLGYGQAKTANMLFSVELKKRWNVPTFSLHPGGIMTNLARNLSLEHKKSAGIIDEEGNRKVGDSESKDVPQGTSTHIVAAFDDDILESNGGYLEDCQLANDVAREYALSGENAAKLWEMSEKLVGEKF</sequence>
<dbReference type="AlphaFoldDB" id="A0A238FC66"/>
<name>A0A238FC66_9BASI</name>
<reference evidence="4" key="1">
    <citation type="submission" date="2016-09" db="EMBL/GenBank/DDBJ databases">
        <authorList>
            <person name="Jeantristanb JTB J.-T."/>
            <person name="Ricardo R."/>
        </authorList>
    </citation>
    <scope>NUCLEOTIDE SEQUENCE [LARGE SCALE GENOMIC DNA]</scope>
</reference>
<dbReference type="OrthoDB" id="191139at2759"/>
<evidence type="ECO:0000313" key="3">
    <source>
        <dbReference type="EMBL" id="SCV70795.1"/>
    </source>
</evidence>
<evidence type="ECO:0000313" key="4">
    <source>
        <dbReference type="Proteomes" id="UP000198372"/>
    </source>
</evidence>
<dbReference type="EMBL" id="FMSP01000006">
    <property type="protein sequence ID" value="SCV70795.1"/>
    <property type="molecule type" value="Genomic_DNA"/>
</dbReference>
<gene>
    <name evidence="3" type="ORF">BQ2448_3557</name>
</gene>
<organism evidence="3 4">
    <name type="scientific">Microbotryum intermedium</name>
    <dbReference type="NCBI Taxonomy" id="269621"/>
    <lineage>
        <taxon>Eukaryota</taxon>
        <taxon>Fungi</taxon>
        <taxon>Dikarya</taxon>
        <taxon>Basidiomycota</taxon>
        <taxon>Pucciniomycotina</taxon>
        <taxon>Microbotryomycetes</taxon>
        <taxon>Microbotryales</taxon>
        <taxon>Microbotryaceae</taxon>
        <taxon>Microbotryum</taxon>
    </lineage>
</organism>
<dbReference type="STRING" id="269621.A0A238FC66"/>
<dbReference type="InterPro" id="IPR002347">
    <property type="entry name" value="SDR_fam"/>
</dbReference>
<dbReference type="Proteomes" id="UP000198372">
    <property type="component" value="Unassembled WGS sequence"/>
</dbReference>
<accession>A0A238FC66</accession>
<dbReference type="Pfam" id="PF00106">
    <property type="entry name" value="adh_short"/>
    <property type="match status" value="1"/>
</dbReference>
<proteinExistence type="inferred from homology"/>
<dbReference type="SUPFAM" id="SSF51735">
    <property type="entry name" value="NAD(P)-binding Rossmann-fold domains"/>
    <property type="match status" value="1"/>
</dbReference>
<dbReference type="InterPro" id="IPR036291">
    <property type="entry name" value="NAD(P)-bd_dom_sf"/>
</dbReference>
<dbReference type="PANTHER" id="PTHR24320">
    <property type="entry name" value="RETINOL DEHYDROGENASE"/>
    <property type="match status" value="1"/>
</dbReference>
<keyword evidence="4" id="KW-1185">Reference proteome</keyword>
<dbReference type="PRINTS" id="PR00081">
    <property type="entry name" value="GDHRDH"/>
</dbReference>
<protein>
    <submittedName>
        <fullName evidence="3">BQ2448_3557 protein</fullName>
    </submittedName>
</protein>
<comment type="similarity">
    <text evidence="1">Belongs to the short-chain dehydrogenases/reductases (SDR) family.</text>
</comment>
<dbReference type="GO" id="GO:0016491">
    <property type="term" value="F:oxidoreductase activity"/>
    <property type="evidence" value="ECO:0007669"/>
    <property type="project" value="UniProtKB-KW"/>
</dbReference>